<feature type="region of interest" description="Disordered" evidence="1">
    <location>
        <begin position="340"/>
        <end position="381"/>
    </location>
</feature>
<evidence type="ECO:0000313" key="3">
    <source>
        <dbReference type="EMBL" id="OJJ42576.1"/>
    </source>
</evidence>
<accession>A0A1L9S5X9</accession>
<dbReference type="Pfam" id="PF13391">
    <property type="entry name" value="HNH_2"/>
    <property type="match status" value="1"/>
</dbReference>
<dbReference type="InterPro" id="IPR003615">
    <property type="entry name" value="HNH_nuc"/>
</dbReference>
<dbReference type="GeneID" id="34610706"/>
<dbReference type="EMBL" id="KV878358">
    <property type="protein sequence ID" value="OJJ42576.1"/>
    <property type="molecule type" value="Genomic_DNA"/>
</dbReference>
<sequence>MGSSLVGSPSQLTDATSDVTLFVEMPTDVRSRLEKYHPIDADDDTVEVLRQTFKHLPPDGRANLAEDIANCQSDSGVYQLGQHLITGLLTPLQVAGGKIPSITPSPRIGVEDSIENLASTIDESMKRKQEELRKQCRRRDGEMCVISGFYNAESLETVPPGKTTARLEAAHIVPFAIASFKDEPERQYITSVWNTLYRYFPSVRSRINFQYTNINSLANAMMLERGVHTEFGKFNLALEPTAVPNQYEILTFPLLPGFTRMALPTSSKVTLVAHDGRDELPSPILLQLHAAIAKILHATGRADATEKVLRDYDAIEVIARDGSTNLAALLSVSRLPSLEQRHPNVRRPNVMPNTAEEQKPAAQSSARASWPYQSRTVGKEN</sequence>
<gene>
    <name evidence="3" type="ORF">ASPZODRAFT_137195</name>
</gene>
<organism evidence="3 4">
    <name type="scientific">Penicilliopsis zonata CBS 506.65</name>
    <dbReference type="NCBI Taxonomy" id="1073090"/>
    <lineage>
        <taxon>Eukaryota</taxon>
        <taxon>Fungi</taxon>
        <taxon>Dikarya</taxon>
        <taxon>Ascomycota</taxon>
        <taxon>Pezizomycotina</taxon>
        <taxon>Eurotiomycetes</taxon>
        <taxon>Eurotiomycetidae</taxon>
        <taxon>Eurotiales</taxon>
        <taxon>Aspergillaceae</taxon>
        <taxon>Penicilliopsis</taxon>
    </lineage>
</organism>
<dbReference type="VEuPathDB" id="FungiDB:ASPZODRAFT_137195"/>
<evidence type="ECO:0000256" key="1">
    <source>
        <dbReference type="SAM" id="MobiDB-lite"/>
    </source>
</evidence>
<feature type="compositionally biased region" description="Polar residues" evidence="1">
    <location>
        <begin position="361"/>
        <end position="381"/>
    </location>
</feature>
<dbReference type="RefSeq" id="XP_022577086.1">
    <property type="nucleotide sequence ID" value="XM_022724241.1"/>
</dbReference>
<dbReference type="OrthoDB" id="2104739at2759"/>
<dbReference type="Proteomes" id="UP000184188">
    <property type="component" value="Unassembled WGS sequence"/>
</dbReference>
<dbReference type="AlphaFoldDB" id="A0A1L9S5X9"/>
<protein>
    <recommendedName>
        <fullName evidence="2">HNH nuclease domain-containing protein</fullName>
    </recommendedName>
</protein>
<feature type="domain" description="HNH nuclease" evidence="2">
    <location>
        <begin position="144"/>
        <end position="238"/>
    </location>
</feature>
<evidence type="ECO:0000259" key="2">
    <source>
        <dbReference type="Pfam" id="PF13391"/>
    </source>
</evidence>
<name>A0A1L9S5X9_9EURO</name>
<dbReference type="STRING" id="1073090.A0A1L9S5X9"/>
<keyword evidence="4" id="KW-1185">Reference proteome</keyword>
<proteinExistence type="predicted"/>
<reference evidence="4" key="1">
    <citation type="journal article" date="2017" name="Genome Biol.">
        <title>Comparative genomics reveals high biological diversity and specific adaptations in the industrially and medically important fungal genus Aspergillus.</title>
        <authorList>
            <person name="de Vries R.P."/>
            <person name="Riley R."/>
            <person name="Wiebenga A."/>
            <person name="Aguilar-Osorio G."/>
            <person name="Amillis S."/>
            <person name="Uchima C.A."/>
            <person name="Anderluh G."/>
            <person name="Asadollahi M."/>
            <person name="Askin M."/>
            <person name="Barry K."/>
            <person name="Battaglia E."/>
            <person name="Bayram O."/>
            <person name="Benocci T."/>
            <person name="Braus-Stromeyer S.A."/>
            <person name="Caldana C."/>
            <person name="Canovas D."/>
            <person name="Cerqueira G.C."/>
            <person name="Chen F."/>
            <person name="Chen W."/>
            <person name="Choi C."/>
            <person name="Clum A."/>
            <person name="Dos Santos R.A."/>
            <person name="Damasio A.R."/>
            <person name="Diallinas G."/>
            <person name="Emri T."/>
            <person name="Fekete E."/>
            <person name="Flipphi M."/>
            <person name="Freyberg S."/>
            <person name="Gallo A."/>
            <person name="Gournas C."/>
            <person name="Habgood R."/>
            <person name="Hainaut M."/>
            <person name="Harispe M.L."/>
            <person name="Henrissat B."/>
            <person name="Hilden K.S."/>
            <person name="Hope R."/>
            <person name="Hossain A."/>
            <person name="Karabika E."/>
            <person name="Karaffa L."/>
            <person name="Karanyi Z."/>
            <person name="Krasevec N."/>
            <person name="Kuo A."/>
            <person name="Kusch H."/>
            <person name="LaButti K."/>
            <person name="Lagendijk E.L."/>
            <person name="Lapidus A."/>
            <person name="Levasseur A."/>
            <person name="Lindquist E."/>
            <person name="Lipzen A."/>
            <person name="Logrieco A.F."/>
            <person name="MacCabe A."/>
            <person name="Maekelae M.R."/>
            <person name="Malavazi I."/>
            <person name="Melin P."/>
            <person name="Meyer V."/>
            <person name="Mielnichuk N."/>
            <person name="Miskei M."/>
            <person name="Molnar A.P."/>
            <person name="Mule G."/>
            <person name="Ngan C.Y."/>
            <person name="Orejas M."/>
            <person name="Orosz E."/>
            <person name="Ouedraogo J.P."/>
            <person name="Overkamp K.M."/>
            <person name="Park H.-S."/>
            <person name="Perrone G."/>
            <person name="Piumi F."/>
            <person name="Punt P.J."/>
            <person name="Ram A.F."/>
            <person name="Ramon A."/>
            <person name="Rauscher S."/>
            <person name="Record E."/>
            <person name="Riano-Pachon D.M."/>
            <person name="Robert V."/>
            <person name="Roehrig J."/>
            <person name="Ruller R."/>
            <person name="Salamov A."/>
            <person name="Salih N.S."/>
            <person name="Samson R.A."/>
            <person name="Sandor E."/>
            <person name="Sanguinetti M."/>
            <person name="Schuetze T."/>
            <person name="Sepcic K."/>
            <person name="Shelest E."/>
            <person name="Sherlock G."/>
            <person name="Sophianopoulou V."/>
            <person name="Squina F.M."/>
            <person name="Sun H."/>
            <person name="Susca A."/>
            <person name="Todd R.B."/>
            <person name="Tsang A."/>
            <person name="Unkles S.E."/>
            <person name="van de Wiele N."/>
            <person name="van Rossen-Uffink D."/>
            <person name="Oliveira J.V."/>
            <person name="Vesth T.C."/>
            <person name="Visser J."/>
            <person name="Yu J.-H."/>
            <person name="Zhou M."/>
            <person name="Andersen M.R."/>
            <person name="Archer D.B."/>
            <person name="Baker S.E."/>
            <person name="Benoit I."/>
            <person name="Brakhage A.A."/>
            <person name="Braus G.H."/>
            <person name="Fischer R."/>
            <person name="Frisvad J.C."/>
            <person name="Goldman G.H."/>
            <person name="Houbraken J."/>
            <person name="Oakley B."/>
            <person name="Pocsi I."/>
            <person name="Scazzocchio C."/>
            <person name="Seiboth B."/>
            <person name="vanKuyk P.A."/>
            <person name="Wortman J."/>
            <person name="Dyer P.S."/>
            <person name="Grigoriev I.V."/>
        </authorList>
    </citation>
    <scope>NUCLEOTIDE SEQUENCE [LARGE SCALE GENOMIC DNA]</scope>
    <source>
        <strain evidence="4">CBS 506.65</strain>
    </source>
</reference>
<evidence type="ECO:0000313" key="4">
    <source>
        <dbReference type="Proteomes" id="UP000184188"/>
    </source>
</evidence>